<dbReference type="GO" id="GO:0043565">
    <property type="term" value="F:sequence-specific DNA binding"/>
    <property type="evidence" value="ECO:0007669"/>
    <property type="project" value="InterPro"/>
</dbReference>
<dbReference type="PRINTS" id="PR00033">
    <property type="entry name" value="HTHASNC"/>
</dbReference>
<evidence type="ECO:0000313" key="6">
    <source>
        <dbReference type="Proteomes" id="UP000094969"/>
    </source>
</evidence>
<dbReference type="Gene3D" id="1.10.10.10">
    <property type="entry name" value="Winged helix-like DNA-binding domain superfamily/Winged helix DNA-binding domain"/>
    <property type="match status" value="1"/>
</dbReference>
<dbReference type="Pfam" id="PF13412">
    <property type="entry name" value="HTH_24"/>
    <property type="match status" value="1"/>
</dbReference>
<dbReference type="SMART" id="SM00344">
    <property type="entry name" value="HTH_ASNC"/>
    <property type="match status" value="1"/>
</dbReference>
<dbReference type="PROSITE" id="PS00519">
    <property type="entry name" value="HTH_ASNC_1"/>
    <property type="match status" value="1"/>
</dbReference>
<evidence type="ECO:0000256" key="3">
    <source>
        <dbReference type="ARBA" id="ARBA00023163"/>
    </source>
</evidence>
<protein>
    <recommendedName>
        <fullName evidence="4">HTH asnC-type domain-containing protein</fullName>
    </recommendedName>
</protein>
<dbReference type="InterPro" id="IPR019888">
    <property type="entry name" value="Tscrpt_reg_AsnC-like"/>
</dbReference>
<dbReference type="GO" id="GO:0043200">
    <property type="term" value="P:response to amino acid"/>
    <property type="evidence" value="ECO:0007669"/>
    <property type="project" value="TreeGrafter"/>
</dbReference>
<evidence type="ECO:0000256" key="1">
    <source>
        <dbReference type="ARBA" id="ARBA00023015"/>
    </source>
</evidence>
<dbReference type="InterPro" id="IPR011008">
    <property type="entry name" value="Dimeric_a/b-barrel"/>
</dbReference>
<dbReference type="SUPFAM" id="SSF46785">
    <property type="entry name" value="Winged helix' DNA-binding domain"/>
    <property type="match status" value="1"/>
</dbReference>
<dbReference type="EMBL" id="CP017147">
    <property type="protein sequence ID" value="AOO81399.1"/>
    <property type="molecule type" value="Genomic_DNA"/>
</dbReference>
<evidence type="ECO:0000313" key="5">
    <source>
        <dbReference type="EMBL" id="AOO81399.1"/>
    </source>
</evidence>
<dbReference type="InterPro" id="IPR036390">
    <property type="entry name" value="WH_DNA-bd_sf"/>
</dbReference>
<dbReference type="PROSITE" id="PS50956">
    <property type="entry name" value="HTH_ASNC_2"/>
    <property type="match status" value="1"/>
</dbReference>
<accession>A0A1D7U204</accession>
<dbReference type="Pfam" id="PF01037">
    <property type="entry name" value="AsnC_trans_reg"/>
    <property type="match status" value="1"/>
</dbReference>
<dbReference type="PANTHER" id="PTHR30154">
    <property type="entry name" value="LEUCINE-RESPONSIVE REGULATORY PROTEIN"/>
    <property type="match status" value="1"/>
</dbReference>
<dbReference type="GO" id="GO:0005829">
    <property type="term" value="C:cytosol"/>
    <property type="evidence" value="ECO:0007669"/>
    <property type="project" value="TreeGrafter"/>
</dbReference>
<keyword evidence="6" id="KW-1185">Reference proteome</keyword>
<evidence type="ECO:0000259" key="4">
    <source>
        <dbReference type="PROSITE" id="PS50956"/>
    </source>
</evidence>
<sequence>MKRKTLTLDAIDRRIVAVLRGEGRITNQALSERVGLSARPCLERVRKLEASGLIRGYGARLAPELAGHAIVAFAQISLRDHSVGRRERVEKVLKSCPDVIEVQVVSGEADYLARIVAGSLADYEELTGAWLADAQLGVARIATSFALKALKEFEGYPLGEE</sequence>
<name>A0A1D7U204_9HYPH</name>
<keyword evidence="3" id="KW-0804">Transcription</keyword>
<dbReference type="InterPro" id="IPR000485">
    <property type="entry name" value="AsnC-type_HTH_dom"/>
</dbReference>
<dbReference type="InterPro" id="IPR019887">
    <property type="entry name" value="Tscrpt_reg_AsnC/Lrp_C"/>
</dbReference>
<dbReference type="InterPro" id="IPR019885">
    <property type="entry name" value="Tscrpt_reg_HTH_AsnC-type_CS"/>
</dbReference>
<gene>
    <name evidence="5" type="ORF">BHK69_13865</name>
</gene>
<evidence type="ECO:0000256" key="2">
    <source>
        <dbReference type="ARBA" id="ARBA00023125"/>
    </source>
</evidence>
<feature type="domain" description="HTH asnC-type" evidence="4">
    <location>
        <begin position="8"/>
        <end position="69"/>
    </location>
</feature>
<dbReference type="KEGG" id="bvv:BHK69_13865"/>
<dbReference type="RefSeq" id="WP_069690613.1">
    <property type="nucleotide sequence ID" value="NZ_CP017147.1"/>
</dbReference>
<dbReference type="SUPFAM" id="SSF54909">
    <property type="entry name" value="Dimeric alpha+beta barrel"/>
    <property type="match status" value="1"/>
</dbReference>
<keyword evidence="1" id="KW-0805">Transcription regulation</keyword>
<dbReference type="AlphaFoldDB" id="A0A1D7U204"/>
<dbReference type="PANTHER" id="PTHR30154:SF46">
    <property type="entry name" value="TRANSCRIPTIONAL REGULATORY PROTEIN"/>
    <property type="match status" value="1"/>
</dbReference>
<keyword evidence="2" id="KW-0238">DNA-binding</keyword>
<dbReference type="InterPro" id="IPR036388">
    <property type="entry name" value="WH-like_DNA-bd_sf"/>
</dbReference>
<dbReference type="OrthoDB" id="9813313at2"/>
<proteinExistence type="predicted"/>
<dbReference type="Proteomes" id="UP000094969">
    <property type="component" value="Chromosome"/>
</dbReference>
<reference evidence="5 6" key="1">
    <citation type="journal article" date="2015" name="Antonie Van Leeuwenhoek">
        <title>Bosea vaviloviae sp. nov., a new species of slow-growing rhizobia isolated from nodules of the relict species Vavilovia formosa (Stev.) Fed.</title>
        <authorList>
            <person name="Safronova V.I."/>
            <person name="Kuznetsova I.G."/>
            <person name="Sazanova A.L."/>
            <person name="Kimeklis A.K."/>
            <person name="Belimov A.A."/>
            <person name="Andronov E.E."/>
            <person name="Pinaev A.G."/>
            <person name="Chizhevskaya E.P."/>
            <person name="Pukhaev A.R."/>
            <person name="Popov K.P."/>
            <person name="Willems A."/>
            <person name="Tikhonovich I.A."/>
        </authorList>
    </citation>
    <scope>NUCLEOTIDE SEQUENCE [LARGE SCALE GENOMIC DNA]</scope>
    <source>
        <strain evidence="5 6">Vaf18</strain>
    </source>
</reference>
<dbReference type="Gene3D" id="3.30.70.920">
    <property type="match status" value="1"/>
</dbReference>
<organism evidence="5 6">
    <name type="scientific">Bosea vaviloviae</name>
    <dbReference type="NCBI Taxonomy" id="1526658"/>
    <lineage>
        <taxon>Bacteria</taxon>
        <taxon>Pseudomonadati</taxon>
        <taxon>Pseudomonadota</taxon>
        <taxon>Alphaproteobacteria</taxon>
        <taxon>Hyphomicrobiales</taxon>
        <taxon>Boseaceae</taxon>
        <taxon>Bosea</taxon>
    </lineage>
</organism>